<comment type="caution">
    <text evidence="2">The sequence shown here is derived from an EMBL/GenBank/DDBJ whole genome shotgun (WGS) entry which is preliminary data.</text>
</comment>
<evidence type="ECO:0000313" key="2">
    <source>
        <dbReference type="EMBL" id="MBB5154093.1"/>
    </source>
</evidence>
<protein>
    <recommendedName>
        <fullName evidence="1">Helix-turn-helix domain-containing protein</fullName>
    </recommendedName>
</protein>
<evidence type="ECO:0000313" key="3">
    <source>
        <dbReference type="Proteomes" id="UP000584374"/>
    </source>
</evidence>
<sequence length="127" mass="13864">MTSPLPGLGSPTGGKHDALHLLDLCLSSQTGRHVAYPEFPCCPKELMETQKISRGNRIAGAQRETLARTLKTRYEQGASIRQLTEESGRSFGAVRRMLCEAGAQLRPRGAPRAPEPPAPPMLFRITL</sequence>
<dbReference type="Proteomes" id="UP000584374">
    <property type="component" value="Unassembled WGS sequence"/>
</dbReference>
<evidence type="ECO:0000259" key="1">
    <source>
        <dbReference type="Pfam" id="PF19575"/>
    </source>
</evidence>
<reference evidence="2 3" key="1">
    <citation type="submission" date="2020-08" db="EMBL/GenBank/DDBJ databases">
        <title>Sequencing the genomes of 1000 actinobacteria strains.</title>
        <authorList>
            <person name="Klenk H.-P."/>
        </authorList>
    </citation>
    <scope>NUCLEOTIDE SEQUENCE [LARGE SCALE GENOMIC DNA]</scope>
    <source>
        <strain evidence="2 3">DSM 45584</strain>
    </source>
</reference>
<dbReference type="InterPro" id="IPR045745">
    <property type="entry name" value="HTH_58_Actinobacteria-type"/>
</dbReference>
<name>A0A840QB68_9PSEU</name>
<feature type="domain" description="Helix-turn-helix" evidence="1">
    <location>
        <begin position="53"/>
        <end position="111"/>
    </location>
</feature>
<proteinExistence type="predicted"/>
<dbReference type="AlphaFoldDB" id="A0A840QB68"/>
<organism evidence="2 3">
    <name type="scientific">Saccharopolyspora phatthalungensis</name>
    <dbReference type="NCBI Taxonomy" id="664693"/>
    <lineage>
        <taxon>Bacteria</taxon>
        <taxon>Bacillati</taxon>
        <taxon>Actinomycetota</taxon>
        <taxon>Actinomycetes</taxon>
        <taxon>Pseudonocardiales</taxon>
        <taxon>Pseudonocardiaceae</taxon>
        <taxon>Saccharopolyspora</taxon>
    </lineage>
</organism>
<gene>
    <name evidence="2" type="ORF">BJ970_001627</name>
</gene>
<dbReference type="Pfam" id="PF19575">
    <property type="entry name" value="HTH_58"/>
    <property type="match status" value="1"/>
</dbReference>
<accession>A0A840QB68</accession>
<dbReference type="EMBL" id="JACHIW010000001">
    <property type="protein sequence ID" value="MBB5154093.1"/>
    <property type="molecule type" value="Genomic_DNA"/>
</dbReference>
<keyword evidence="3" id="KW-1185">Reference proteome</keyword>